<comment type="caution">
    <text evidence="8">The sequence shown here is derived from an EMBL/GenBank/DDBJ whole genome shotgun (WGS) entry which is preliminary data.</text>
</comment>
<keyword evidence="2" id="KW-0813">Transport</keyword>
<dbReference type="InterPro" id="IPR036942">
    <property type="entry name" value="Beta-barrel_TonB_sf"/>
</dbReference>
<dbReference type="Gene3D" id="2.60.40.1120">
    <property type="entry name" value="Carboxypeptidase-like, regulatory domain"/>
    <property type="match status" value="1"/>
</dbReference>
<proteinExistence type="predicted"/>
<keyword evidence="8" id="KW-0675">Receptor</keyword>
<name>A0A3R9QHI2_9BACT</name>
<dbReference type="EMBL" id="RSDW01000001">
    <property type="protein sequence ID" value="RSL16727.1"/>
    <property type="molecule type" value="Genomic_DNA"/>
</dbReference>
<comment type="subcellular location">
    <subcellularLocation>
        <location evidence="1">Cell outer membrane</location>
        <topology evidence="1">Multi-pass membrane protein</topology>
    </subcellularLocation>
</comment>
<protein>
    <submittedName>
        <fullName evidence="8">TonB-dependent receptor-like protein</fullName>
    </submittedName>
</protein>
<dbReference type="PANTHER" id="PTHR30069">
    <property type="entry name" value="TONB-DEPENDENT OUTER MEMBRANE RECEPTOR"/>
    <property type="match status" value="1"/>
</dbReference>
<keyword evidence="6" id="KW-0998">Cell outer membrane</keyword>
<dbReference type="GO" id="GO:0044718">
    <property type="term" value="P:siderophore transmembrane transport"/>
    <property type="evidence" value="ECO:0007669"/>
    <property type="project" value="TreeGrafter"/>
</dbReference>
<evidence type="ECO:0000256" key="1">
    <source>
        <dbReference type="ARBA" id="ARBA00004571"/>
    </source>
</evidence>
<dbReference type="AlphaFoldDB" id="A0A3R9QHI2"/>
<evidence type="ECO:0000256" key="3">
    <source>
        <dbReference type="ARBA" id="ARBA00022452"/>
    </source>
</evidence>
<gene>
    <name evidence="8" type="ORF">EDE15_2250</name>
</gene>
<keyword evidence="9" id="KW-1185">Reference proteome</keyword>
<evidence type="ECO:0000256" key="6">
    <source>
        <dbReference type="ARBA" id="ARBA00023237"/>
    </source>
</evidence>
<dbReference type="RefSeq" id="WP_125485297.1">
    <property type="nucleotide sequence ID" value="NZ_RSDW01000001.1"/>
</dbReference>
<dbReference type="SUPFAM" id="SSF56935">
    <property type="entry name" value="Porins"/>
    <property type="match status" value="1"/>
</dbReference>
<dbReference type="InterPro" id="IPR008969">
    <property type="entry name" value="CarboxyPept-like_regulatory"/>
</dbReference>
<dbReference type="Gene3D" id="2.40.170.20">
    <property type="entry name" value="TonB-dependent receptor, beta-barrel domain"/>
    <property type="match status" value="1"/>
</dbReference>
<dbReference type="OrthoDB" id="97893at2"/>
<feature type="chain" id="PRO_5018685969" evidence="7">
    <location>
        <begin position="25"/>
        <end position="1118"/>
    </location>
</feature>
<keyword evidence="7" id="KW-0732">Signal</keyword>
<evidence type="ECO:0000256" key="4">
    <source>
        <dbReference type="ARBA" id="ARBA00022692"/>
    </source>
</evidence>
<feature type="signal peptide" evidence="7">
    <location>
        <begin position="1"/>
        <end position="24"/>
    </location>
</feature>
<dbReference type="InterPro" id="IPR037066">
    <property type="entry name" value="Plug_dom_sf"/>
</dbReference>
<dbReference type="Gene3D" id="2.170.130.10">
    <property type="entry name" value="TonB-dependent receptor, plug domain"/>
    <property type="match status" value="1"/>
</dbReference>
<organism evidence="8 9">
    <name type="scientific">Edaphobacter aggregans</name>
    <dbReference type="NCBI Taxonomy" id="570835"/>
    <lineage>
        <taxon>Bacteria</taxon>
        <taxon>Pseudomonadati</taxon>
        <taxon>Acidobacteriota</taxon>
        <taxon>Terriglobia</taxon>
        <taxon>Terriglobales</taxon>
        <taxon>Acidobacteriaceae</taxon>
        <taxon>Edaphobacter</taxon>
    </lineage>
</organism>
<dbReference type="GO" id="GO:0015344">
    <property type="term" value="F:siderophore uptake transmembrane transporter activity"/>
    <property type="evidence" value="ECO:0007669"/>
    <property type="project" value="TreeGrafter"/>
</dbReference>
<reference evidence="8 9" key="1">
    <citation type="submission" date="2018-12" db="EMBL/GenBank/DDBJ databases">
        <title>Sequencing of bacterial isolates from soil warming experiment in Harvard Forest, Massachusetts, USA.</title>
        <authorList>
            <person name="Deangelis K."/>
        </authorList>
    </citation>
    <scope>NUCLEOTIDE SEQUENCE [LARGE SCALE GENOMIC DNA]</scope>
    <source>
        <strain evidence="8 9">EB153</strain>
    </source>
</reference>
<keyword evidence="4" id="KW-0812">Transmembrane</keyword>
<dbReference type="Proteomes" id="UP000269669">
    <property type="component" value="Unassembled WGS sequence"/>
</dbReference>
<evidence type="ECO:0000256" key="5">
    <source>
        <dbReference type="ARBA" id="ARBA00023136"/>
    </source>
</evidence>
<evidence type="ECO:0000313" key="8">
    <source>
        <dbReference type="EMBL" id="RSL16727.1"/>
    </source>
</evidence>
<dbReference type="InterPro" id="IPR039426">
    <property type="entry name" value="TonB-dep_rcpt-like"/>
</dbReference>
<dbReference type="SUPFAM" id="SSF49464">
    <property type="entry name" value="Carboxypeptidase regulatory domain-like"/>
    <property type="match status" value="1"/>
</dbReference>
<dbReference type="PANTHER" id="PTHR30069:SF46">
    <property type="entry name" value="OAR PROTEIN"/>
    <property type="match status" value="1"/>
</dbReference>
<accession>A0A3R9QHI2</accession>
<evidence type="ECO:0000313" key="9">
    <source>
        <dbReference type="Proteomes" id="UP000269669"/>
    </source>
</evidence>
<dbReference type="GO" id="GO:0009279">
    <property type="term" value="C:cell outer membrane"/>
    <property type="evidence" value="ECO:0007669"/>
    <property type="project" value="UniProtKB-SubCell"/>
</dbReference>
<evidence type="ECO:0000256" key="7">
    <source>
        <dbReference type="SAM" id="SignalP"/>
    </source>
</evidence>
<keyword evidence="3" id="KW-1134">Transmembrane beta strand</keyword>
<evidence type="ECO:0000256" key="2">
    <source>
        <dbReference type="ARBA" id="ARBA00022448"/>
    </source>
</evidence>
<keyword evidence="5" id="KW-0472">Membrane</keyword>
<sequence length="1118" mass="119483">MKQALKYLTHLCVLLLFVSFTAFAQQQGATTGGLSGAVTDQTGAVLPGATVVLVGPQGSRTLTTDSLGRFAANGLTPGFYDVTVTNSGFKKWESKHNEVVVNVSSTLNVSMMVGNVGETVEVTASAVGIDTQSTAITTTLTDTFYNSVPMPRNVSAIFYAAPGVAAGQVAGSPGQIGPGQANPSIGGASGLENLYVVDGVTITDQAFGSIGTYNRYHGALGTGVNLSFIKEVNVKTTAFEPEYGKALGGVVQIVTKSGSNHFHGAIGAYFGPGTWYASRFQYYQFGFQQVTPPSTLSSPQYDAVVELGGYIPHFQDKLFFFGSFNPQLNQTIMQANPGAPAPSVALGPLTYSTTTMSWAGKVTYKIGAATTFEASSFGDPSRHNTQPFALGSSGLASYFPQTTASNWNYGSRNSVARITTAVTPTWLVNAGFAYNYNHFDEIPATTDYGITDASANSLLVPGASVTSGLGAYEPSTNDTWSIEANTSKTFGFFGQHTVSLGYAYDHTNFNDRPSRSGQLFPIPGHNAAGQDLTTLFSNFPAGAVGSLTNAIFRITATNSDPTLTQTDRTCTQCPINSHGQQIYASINRGTYKGLVVEALGRYHTAYVNDVYQMNRYISINAGARWEQQRVAGTILSYVFTGNWSPRLGINIDPVGDHKSKLFFNFSRNFWAMPLDAAIRQLGNEQDDTSFAFAPVINSNGSFTIIPDAAHTLNGLPRSTNSSGVISKFGAPSFASSTGEGIIPGTKGQYGDEYVIGVEREMTPSIVVKARWTDRRLIRIIEDIGSQSPEGSTIVPNFNGGIANPGPSTDIAVNEQSVKYTPAQFAAKNNPNTVTPATYVPVQPGCTAANDTFFAIGTFFINGLNQQVGGVCILNLAQADAGPGDGIPDGFVRPVRRYQAAEFEVDKRFSNHWLAVANLRWGTLYGNYEGAYRNDNGQSDPGISSLFDFTPGILNLLGDQFANGVLSTDRRTVGNLFLSYNVGTDTPFLHSLKGLTLGSGLRGQSGVPLSLLGNHPIYLNQGEVPIGGRGAAGRTPSTLQLDLHTSYDVPLGRFTEKYRLRLAMDMFNVTNSQFELGRVQYTQTPSSSVGVAPPLNSDYNRPTAFQTPFYARGSVRLEF</sequence>
<dbReference type="Pfam" id="PF13620">
    <property type="entry name" value="CarboxypepD_reg"/>
    <property type="match status" value="1"/>
</dbReference>